<name>A0A0L0HQL4_SPIPD</name>
<dbReference type="InParanoid" id="A0A0L0HQL4"/>
<dbReference type="OMA" id="SYVCAWN"/>
<dbReference type="PANTHER" id="PTHR12442:SF26">
    <property type="entry name" value="CYTOPLASMIC DYNEIN 2 INTERMEDIATE CHAIN 2"/>
    <property type="match status" value="1"/>
</dbReference>
<dbReference type="Proteomes" id="UP000053201">
    <property type="component" value="Unassembled WGS sequence"/>
</dbReference>
<dbReference type="eggNOG" id="KOG1587">
    <property type="taxonomic scope" value="Eukaryota"/>
</dbReference>
<dbReference type="GO" id="GO:0045504">
    <property type="term" value="F:dynein heavy chain binding"/>
    <property type="evidence" value="ECO:0007669"/>
    <property type="project" value="TreeGrafter"/>
</dbReference>
<dbReference type="InterPro" id="IPR050687">
    <property type="entry name" value="Dynein_IC"/>
</dbReference>
<dbReference type="VEuPathDB" id="FungiDB:SPPG_02149"/>
<organism evidence="5 6">
    <name type="scientific">Spizellomyces punctatus (strain DAOM BR117)</name>
    <dbReference type="NCBI Taxonomy" id="645134"/>
    <lineage>
        <taxon>Eukaryota</taxon>
        <taxon>Fungi</taxon>
        <taxon>Fungi incertae sedis</taxon>
        <taxon>Chytridiomycota</taxon>
        <taxon>Chytridiomycota incertae sedis</taxon>
        <taxon>Chytridiomycetes</taxon>
        <taxon>Spizellomycetales</taxon>
        <taxon>Spizellomycetaceae</taxon>
        <taxon>Spizellomyces</taxon>
    </lineage>
</organism>
<dbReference type="PANTHER" id="PTHR12442">
    <property type="entry name" value="DYNEIN INTERMEDIATE CHAIN"/>
    <property type="match status" value="1"/>
</dbReference>
<dbReference type="Gene3D" id="2.130.10.10">
    <property type="entry name" value="YVTN repeat-like/Quinoprotein amine dehydrogenase"/>
    <property type="match status" value="2"/>
</dbReference>
<dbReference type="STRING" id="645134.A0A0L0HQL4"/>
<dbReference type="InterPro" id="IPR001680">
    <property type="entry name" value="WD40_rpt"/>
</dbReference>
<evidence type="ECO:0000313" key="5">
    <source>
        <dbReference type="EMBL" id="KND03084.1"/>
    </source>
</evidence>
<dbReference type="Pfam" id="PF00400">
    <property type="entry name" value="WD40"/>
    <property type="match status" value="2"/>
</dbReference>
<comment type="subcellular location">
    <subcellularLocation>
        <location evidence="1">Cytoplasm</location>
    </subcellularLocation>
</comment>
<keyword evidence="4" id="KW-0677">Repeat</keyword>
<dbReference type="GO" id="GO:0045503">
    <property type="term" value="F:dynein light chain binding"/>
    <property type="evidence" value="ECO:0007669"/>
    <property type="project" value="TreeGrafter"/>
</dbReference>
<dbReference type="EMBL" id="KQ257452">
    <property type="protein sequence ID" value="KND03084.1"/>
    <property type="molecule type" value="Genomic_DNA"/>
</dbReference>
<dbReference type="InterPro" id="IPR019775">
    <property type="entry name" value="WD40_repeat_CS"/>
</dbReference>
<dbReference type="SMART" id="SM00320">
    <property type="entry name" value="WD40"/>
    <property type="match status" value="5"/>
</dbReference>
<protein>
    <submittedName>
        <fullName evidence="5">Uncharacterized protein</fullName>
    </submittedName>
</protein>
<dbReference type="OrthoDB" id="366230at2759"/>
<dbReference type="InterPro" id="IPR015943">
    <property type="entry name" value="WD40/YVTN_repeat-like_dom_sf"/>
</dbReference>
<dbReference type="RefSeq" id="XP_016611123.1">
    <property type="nucleotide sequence ID" value="XM_016750450.1"/>
</dbReference>
<accession>A0A0L0HQL4</accession>
<evidence type="ECO:0000313" key="6">
    <source>
        <dbReference type="Proteomes" id="UP000053201"/>
    </source>
</evidence>
<evidence type="ECO:0000256" key="4">
    <source>
        <dbReference type="ARBA" id="ARBA00022737"/>
    </source>
</evidence>
<dbReference type="AlphaFoldDB" id="A0A0L0HQL4"/>
<dbReference type="PROSITE" id="PS00678">
    <property type="entry name" value="WD_REPEATS_1"/>
    <property type="match status" value="1"/>
</dbReference>
<sequence length="512" mass="55550">MGPSPLFTDHPAIPSTCIDLPSTWQKVKHMTEGTSQTEPVTTAEAACQVLRKLDVDVQTDPEPHRSFKLLTNYDRGSMVDFLAKVESTVSAQLLQNIKSTAFDGWSAHWEDSINTTTLQHTLSHSRRDPSMLCSDLSWNKNGITIAVAFGKWGHESWCSHKGMLCTWSLATKSGADEPAFELEVESCLMCISFHPMDPSLIVGGTFNGQVFVCRTNDTEDDPIIAASKMSDLTHQEPVAKIAWIPGPKVDQYQIVSIGNDGKVLIWDLANKLAAPISGSQLQIGSIPRHLRTGGPTKPDAILGGTTISFPPENPTIYLTGTEAGYIAKCSRSVSTTIPPNAVSLPRLANPIQFAYTPHTGPVTAMACSPFHRNLFLSCGSDGLVRIYNVLETKQLCTLEPSQSSIYCADWSPVRATVFACTSSDGLVYIYDLAHNPTLPHTTLEGSGKASVSCTSLAFNAKRPEYLATGDGSGEVRIWRLSTQLASSNDLWQMRIVETLGGLDEREGVFGGT</sequence>
<dbReference type="GO" id="GO:0005868">
    <property type="term" value="C:cytoplasmic dynein complex"/>
    <property type="evidence" value="ECO:0007669"/>
    <property type="project" value="TreeGrafter"/>
</dbReference>
<gene>
    <name evidence="5" type="ORF">SPPG_02149</name>
</gene>
<keyword evidence="3" id="KW-0853">WD repeat</keyword>
<keyword evidence="6" id="KW-1185">Reference proteome</keyword>
<dbReference type="GO" id="GO:0042073">
    <property type="term" value="P:intraciliary transport"/>
    <property type="evidence" value="ECO:0007669"/>
    <property type="project" value="TreeGrafter"/>
</dbReference>
<dbReference type="GeneID" id="27685760"/>
<evidence type="ECO:0000256" key="1">
    <source>
        <dbReference type="ARBA" id="ARBA00004496"/>
    </source>
</evidence>
<dbReference type="InterPro" id="IPR036322">
    <property type="entry name" value="WD40_repeat_dom_sf"/>
</dbReference>
<dbReference type="GO" id="GO:0097014">
    <property type="term" value="C:ciliary plasm"/>
    <property type="evidence" value="ECO:0007669"/>
    <property type="project" value="TreeGrafter"/>
</dbReference>
<keyword evidence="2" id="KW-0963">Cytoplasm</keyword>
<evidence type="ECO:0000256" key="3">
    <source>
        <dbReference type="ARBA" id="ARBA00022574"/>
    </source>
</evidence>
<dbReference type="SUPFAM" id="SSF50978">
    <property type="entry name" value="WD40 repeat-like"/>
    <property type="match status" value="1"/>
</dbReference>
<evidence type="ECO:0000256" key="2">
    <source>
        <dbReference type="ARBA" id="ARBA00022490"/>
    </source>
</evidence>
<proteinExistence type="predicted"/>
<reference evidence="5 6" key="1">
    <citation type="submission" date="2009-08" db="EMBL/GenBank/DDBJ databases">
        <title>The Genome Sequence of Spizellomyces punctatus strain DAOM BR117.</title>
        <authorList>
            <consortium name="The Broad Institute Genome Sequencing Platform"/>
            <person name="Russ C."/>
            <person name="Cuomo C."/>
            <person name="Shea T."/>
            <person name="Young S.K."/>
            <person name="Zeng Q."/>
            <person name="Koehrsen M."/>
            <person name="Haas B."/>
            <person name="Borodovsky M."/>
            <person name="Guigo R."/>
            <person name="Alvarado L."/>
            <person name="Berlin A."/>
            <person name="Bochicchio J."/>
            <person name="Borenstein D."/>
            <person name="Chapman S."/>
            <person name="Chen Z."/>
            <person name="Engels R."/>
            <person name="Freedman E."/>
            <person name="Gellesch M."/>
            <person name="Goldberg J."/>
            <person name="Griggs A."/>
            <person name="Gujja S."/>
            <person name="Heiman D."/>
            <person name="Hepburn T."/>
            <person name="Howarth C."/>
            <person name="Jen D."/>
            <person name="Larson L."/>
            <person name="Lewis B."/>
            <person name="Mehta T."/>
            <person name="Park D."/>
            <person name="Pearson M."/>
            <person name="Roberts A."/>
            <person name="Saif S."/>
            <person name="Shenoy N."/>
            <person name="Sisk P."/>
            <person name="Stolte C."/>
            <person name="Sykes S."/>
            <person name="Thomson T."/>
            <person name="Walk T."/>
            <person name="White J."/>
            <person name="Yandava C."/>
            <person name="Burger G."/>
            <person name="Gray M.W."/>
            <person name="Holland P.W.H."/>
            <person name="King N."/>
            <person name="Lang F.B.F."/>
            <person name="Roger A.J."/>
            <person name="Ruiz-Trillo I."/>
            <person name="Lander E."/>
            <person name="Nusbaum C."/>
        </authorList>
    </citation>
    <scope>NUCLEOTIDE SEQUENCE [LARGE SCALE GENOMIC DNA]</scope>
    <source>
        <strain evidence="5 6">DAOM BR117</strain>
    </source>
</reference>